<dbReference type="VEuPathDB" id="CryptoDB:cgd2_2760"/>
<dbReference type="AlphaFoldDB" id="Q9GRX9"/>
<name>Q9GRX9_CRYPV</name>
<proteinExistence type="predicted"/>
<protein>
    <submittedName>
        <fullName evidence="1">Uncharacterized protein</fullName>
    </submittedName>
</protein>
<sequence>MSESFEFGIWDALKASTYITIDKIFDSIRTNFNSLVGGLVNSDESIENLNGKYSIKELDSLAERIKFYSDNFQNDSCEQGSHSLPNDICDLGL</sequence>
<reference evidence="1" key="1">
    <citation type="submission" date="2000-09" db="EMBL/GenBank/DDBJ databases">
        <title>Genomic sequences in Cryptosporidium parvum selected using a human minisatellite probe.</title>
        <authorList>
            <person name="Kelly P."/>
            <person name="Carnaby S."/>
        </authorList>
    </citation>
    <scope>NUCLEOTIDE SEQUENCE</scope>
    <source>
        <strain evidence="1">Moredun Institute cervine</strain>
    </source>
</reference>
<accession>Q9GRX9</accession>
<dbReference type="VEuPathDB" id="CryptoDB:CPATCC_0028030"/>
<evidence type="ECO:0000313" key="1">
    <source>
        <dbReference type="EMBL" id="CAC07805.1"/>
    </source>
</evidence>
<dbReference type="EMBL" id="AJ293271">
    <property type="protein sequence ID" value="CAC07805.1"/>
    <property type="molecule type" value="Genomic_DNA"/>
</dbReference>
<organism evidence="1">
    <name type="scientific">Cryptosporidium parvum</name>
    <dbReference type="NCBI Taxonomy" id="5807"/>
    <lineage>
        <taxon>Eukaryota</taxon>
        <taxon>Sar</taxon>
        <taxon>Alveolata</taxon>
        <taxon>Apicomplexa</taxon>
        <taxon>Conoidasida</taxon>
        <taxon>Coccidia</taxon>
        <taxon>Eucoccidiorida</taxon>
        <taxon>Eimeriorina</taxon>
        <taxon>Cryptosporidiidae</taxon>
        <taxon>Cryptosporidium</taxon>
    </lineage>
</organism>